<organism evidence="2 3">
    <name type="scientific">Halobellus ruber</name>
    <dbReference type="NCBI Taxonomy" id="2761102"/>
    <lineage>
        <taxon>Archaea</taxon>
        <taxon>Methanobacteriati</taxon>
        <taxon>Methanobacteriota</taxon>
        <taxon>Stenosarchaea group</taxon>
        <taxon>Halobacteria</taxon>
        <taxon>Halobacteriales</taxon>
        <taxon>Haloferacaceae</taxon>
        <taxon>Halobellus</taxon>
    </lineage>
</organism>
<evidence type="ECO:0000256" key="1">
    <source>
        <dbReference type="SAM" id="Coils"/>
    </source>
</evidence>
<proteinExistence type="predicted"/>
<evidence type="ECO:0000313" key="2">
    <source>
        <dbReference type="EMBL" id="MBB6647853.1"/>
    </source>
</evidence>
<keyword evidence="3" id="KW-1185">Reference proteome</keyword>
<dbReference type="AlphaFoldDB" id="A0A7J9SN09"/>
<sequence>MASATDRFETVLASARKKLNDAREEYEALERTEAVPQPIIQSLEGFKRELNELDDRLTIDDSDIELAETTAERITALYQVLSALSHRQRVVVEADVARLDHQLTLLDRLDDSSEPGQKAEQQHSMLCRLVENDRHDRVYGSDRLSLGGVERQLRTARFERLSDVTDSEATVALQEVASSLLEDIHQYLANLGDDNEDRTAFAADLKRVKELLSTVEEHDDRAPESAATAFEGCLMLHYSIARAYADQQMTEALADTVTETGLTVDIGIERCVSRGAAEDLLDAVAAALETETEQSTTTRLRQLLVRHDGSVERTAAATEFDVVDILEQVIQLYSDGEIADITIEFKL</sequence>
<evidence type="ECO:0000313" key="3">
    <source>
        <dbReference type="Proteomes" id="UP000546257"/>
    </source>
</evidence>
<comment type="caution">
    <text evidence="2">The sequence shown here is derived from an EMBL/GenBank/DDBJ whole genome shotgun (WGS) entry which is preliminary data.</text>
</comment>
<gene>
    <name evidence="2" type="ORF">H5V44_16450</name>
</gene>
<accession>A0A7J9SN09</accession>
<dbReference type="EMBL" id="JACKXD010000007">
    <property type="protein sequence ID" value="MBB6647853.1"/>
    <property type="molecule type" value="Genomic_DNA"/>
</dbReference>
<dbReference type="Proteomes" id="UP000546257">
    <property type="component" value="Unassembled WGS sequence"/>
</dbReference>
<dbReference type="RefSeq" id="WP_185194220.1">
    <property type="nucleotide sequence ID" value="NZ_JACKXD010000007.1"/>
</dbReference>
<reference evidence="2 3" key="1">
    <citation type="submission" date="2020-08" db="EMBL/GenBank/DDBJ databases">
        <authorList>
            <person name="Seo M.-J."/>
        </authorList>
    </citation>
    <scope>NUCLEOTIDE SEQUENCE [LARGE SCALE GENOMIC DNA]</scope>
    <source>
        <strain evidence="2 3">MBLA0160</strain>
    </source>
</reference>
<protein>
    <submittedName>
        <fullName evidence="2">Uncharacterized protein</fullName>
    </submittedName>
</protein>
<keyword evidence="1" id="KW-0175">Coiled coil</keyword>
<feature type="coiled-coil region" evidence="1">
    <location>
        <begin position="5"/>
        <end position="32"/>
    </location>
</feature>
<name>A0A7J9SN09_9EURY</name>